<feature type="transmembrane region" description="Helical" evidence="1">
    <location>
        <begin position="44"/>
        <end position="63"/>
    </location>
</feature>
<protein>
    <submittedName>
        <fullName evidence="2">Uncharacterized protein</fullName>
    </submittedName>
</protein>
<evidence type="ECO:0000313" key="3">
    <source>
        <dbReference type="Proteomes" id="UP001459105"/>
    </source>
</evidence>
<proteinExistence type="predicted"/>
<name>A0AAX4QGV8_9CAUD</name>
<dbReference type="Proteomes" id="UP001459105">
    <property type="component" value="Segment"/>
</dbReference>
<keyword evidence="1" id="KW-1133">Transmembrane helix</keyword>
<evidence type="ECO:0000313" key="2">
    <source>
        <dbReference type="EMBL" id="XAI95419.1"/>
    </source>
</evidence>
<sequence>MELTLLVQFIVSAFGIGVAAWFLRTSVRVIQEATSDVEVRISKMLFGIGFTLLSLSLVLLVTVGQTIKAERISDQVIQRIDVSN</sequence>
<accession>A0AAX4QGV8</accession>
<keyword evidence="1" id="KW-0472">Membrane</keyword>
<feature type="transmembrane region" description="Helical" evidence="1">
    <location>
        <begin position="6"/>
        <end position="23"/>
    </location>
</feature>
<evidence type="ECO:0000256" key="1">
    <source>
        <dbReference type="SAM" id="Phobius"/>
    </source>
</evidence>
<reference evidence="2" key="1">
    <citation type="submission" date="2024-03" db="EMBL/GenBank/DDBJ databases">
        <authorList>
            <person name="Lin W."/>
            <person name="Li D."/>
            <person name="Tong Y."/>
        </authorList>
    </citation>
    <scope>NUCLEOTIDE SEQUENCE</scope>
</reference>
<keyword evidence="1" id="KW-0812">Transmembrane</keyword>
<organism evidence="2 3">
    <name type="scientific">Microcystis phage Mvi-JY20</name>
    <dbReference type="NCBI Taxonomy" id="3128146"/>
    <lineage>
        <taxon>Viruses</taxon>
        <taxon>Duplodnaviria</taxon>
        <taxon>Heunggongvirae</taxon>
        <taxon>Uroviricota</taxon>
        <taxon>Caudoviricetes</taxon>
    </lineage>
</organism>
<dbReference type="EMBL" id="PP438412">
    <property type="protein sequence ID" value="XAI95419.1"/>
    <property type="molecule type" value="Genomic_DNA"/>
</dbReference>